<dbReference type="Proteomes" id="UP000431092">
    <property type="component" value="Unassembled WGS sequence"/>
</dbReference>
<evidence type="ECO:0000313" key="2">
    <source>
        <dbReference type="EMBL" id="MTB71066.1"/>
    </source>
</evidence>
<evidence type="ECO:0000259" key="1">
    <source>
        <dbReference type="PROSITE" id="PS50995"/>
    </source>
</evidence>
<evidence type="ECO:0000313" key="3">
    <source>
        <dbReference type="Proteomes" id="UP000431092"/>
    </source>
</evidence>
<organism evidence="2 3">
    <name type="scientific">Arsenicicoccus cauae</name>
    <dbReference type="NCBI Taxonomy" id="2663847"/>
    <lineage>
        <taxon>Bacteria</taxon>
        <taxon>Bacillati</taxon>
        <taxon>Actinomycetota</taxon>
        <taxon>Actinomycetes</taxon>
        <taxon>Micrococcales</taxon>
        <taxon>Intrasporangiaceae</taxon>
        <taxon>Arsenicicoccus</taxon>
    </lineage>
</organism>
<keyword evidence="3" id="KW-1185">Reference proteome</keyword>
<dbReference type="EMBL" id="WLVL01000017">
    <property type="protein sequence ID" value="MTB71066.1"/>
    <property type="molecule type" value="Genomic_DNA"/>
</dbReference>
<accession>A0A6I3IW34</accession>
<dbReference type="Gene3D" id="1.10.10.10">
    <property type="entry name" value="Winged helix-like DNA-binding domain superfamily/Winged helix DNA-binding domain"/>
    <property type="match status" value="1"/>
</dbReference>
<sequence>MNTPHPAPEHLLGPTTDLGASITRAAKASIVLKHSSPLPMPGIEHAALPVLFAAHDQPRRVSDLAAACHLDVSTTSRQVSALTALDLVTKQADDRDRRAQVIVITATGRELVLRLREERATRLAQILHDWEPHDIQALSGLLDRYADAVERHLHSQGA</sequence>
<dbReference type="SMART" id="SM00347">
    <property type="entry name" value="HTH_MARR"/>
    <property type="match status" value="1"/>
</dbReference>
<dbReference type="InterPro" id="IPR039422">
    <property type="entry name" value="MarR/SlyA-like"/>
</dbReference>
<dbReference type="SUPFAM" id="SSF46785">
    <property type="entry name" value="Winged helix' DNA-binding domain"/>
    <property type="match status" value="1"/>
</dbReference>
<gene>
    <name evidence="2" type="ORF">GGG17_03570</name>
</gene>
<proteinExistence type="predicted"/>
<comment type="caution">
    <text evidence="2">The sequence shown here is derived from an EMBL/GenBank/DDBJ whole genome shotgun (WGS) entry which is preliminary data.</text>
</comment>
<dbReference type="InterPro" id="IPR036390">
    <property type="entry name" value="WH_DNA-bd_sf"/>
</dbReference>
<dbReference type="GO" id="GO:0006950">
    <property type="term" value="P:response to stress"/>
    <property type="evidence" value="ECO:0007669"/>
    <property type="project" value="TreeGrafter"/>
</dbReference>
<reference evidence="2 3" key="1">
    <citation type="submission" date="2019-11" db="EMBL/GenBank/DDBJ databases">
        <title>Whole genome sequencing identifies a novel species of the genus Arsenicicoccus isolated from human blood.</title>
        <authorList>
            <person name="Jeong J.H."/>
            <person name="Kweon O.J."/>
            <person name="Kim H.R."/>
            <person name="Kim T.-H."/>
            <person name="Ha S.-M."/>
            <person name="Lee M.-K."/>
        </authorList>
    </citation>
    <scope>NUCLEOTIDE SEQUENCE [LARGE SCALE GENOMIC DNA]</scope>
    <source>
        <strain evidence="2 3">MKL-02</strain>
    </source>
</reference>
<dbReference type="GO" id="GO:0003700">
    <property type="term" value="F:DNA-binding transcription factor activity"/>
    <property type="evidence" value="ECO:0007669"/>
    <property type="project" value="InterPro"/>
</dbReference>
<dbReference type="InterPro" id="IPR000835">
    <property type="entry name" value="HTH_MarR-typ"/>
</dbReference>
<feature type="domain" description="HTH marR-type" evidence="1">
    <location>
        <begin position="15"/>
        <end position="147"/>
    </location>
</feature>
<dbReference type="PANTHER" id="PTHR33164:SF57">
    <property type="entry name" value="MARR-FAMILY TRANSCRIPTIONAL REGULATOR"/>
    <property type="match status" value="1"/>
</dbReference>
<dbReference type="AlphaFoldDB" id="A0A6I3IW34"/>
<protein>
    <submittedName>
        <fullName evidence="2">MarR family transcriptional regulator</fullName>
    </submittedName>
</protein>
<dbReference type="Pfam" id="PF12802">
    <property type="entry name" value="MarR_2"/>
    <property type="match status" value="1"/>
</dbReference>
<dbReference type="PANTHER" id="PTHR33164">
    <property type="entry name" value="TRANSCRIPTIONAL REGULATOR, MARR FAMILY"/>
    <property type="match status" value="1"/>
</dbReference>
<name>A0A6I3IW34_9MICO</name>
<dbReference type="PROSITE" id="PS50995">
    <property type="entry name" value="HTH_MARR_2"/>
    <property type="match status" value="1"/>
</dbReference>
<dbReference type="RefSeq" id="WP_154592416.1">
    <property type="nucleotide sequence ID" value="NZ_WLVL01000017.1"/>
</dbReference>
<dbReference type="InterPro" id="IPR036388">
    <property type="entry name" value="WH-like_DNA-bd_sf"/>
</dbReference>